<sequence>MKAGLSIAFALLQLAVVNAGVIPRQITPMAVFNSGPLRPGSDFGLNGDELWVNFKTPTNCDHAELHWAVGNAWAKTPILPEAEPELHASDNTKYWRMRGNVTDGTQFYIKATCDGKDIYAPGNGANFPMPLKFVVPNIIARDYGLNGNHLYGEFLIPYNCDPVNIFWAKGTEFQDAPVAAELRFPAIESYYAIWGVEAETPGATQFYIKASCDGKELISPGNFVNYQLKA</sequence>
<keyword evidence="3" id="KW-1185">Reference proteome</keyword>
<proteinExistence type="predicted"/>
<evidence type="ECO:0000313" key="2">
    <source>
        <dbReference type="EMBL" id="KAK6338063.1"/>
    </source>
</evidence>
<reference evidence="2 3" key="1">
    <citation type="submission" date="2019-10" db="EMBL/GenBank/DDBJ databases">
        <authorList>
            <person name="Palmer J.M."/>
        </authorList>
    </citation>
    <scope>NUCLEOTIDE SEQUENCE [LARGE SCALE GENOMIC DNA]</scope>
    <source>
        <strain evidence="2 3">TWF696</strain>
    </source>
</reference>
<gene>
    <name evidence="2" type="ORF">TWF696_001534</name>
</gene>
<accession>A0AAV9U984</accession>
<feature type="chain" id="PRO_5043732028" description="Ser-Thr-rich glycosyl-phosphatidyl-inositol-anchored membrane family-domain-containing protein" evidence="1">
    <location>
        <begin position="20"/>
        <end position="230"/>
    </location>
</feature>
<dbReference type="EMBL" id="JAVHNQ010000010">
    <property type="protein sequence ID" value="KAK6338063.1"/>
    <property type="molecule type" value="Genomic_DNA"/>
</dbReference>
<dbReference type="Proteomes" id="UP001375240">
    <property type="component" value="Unassembled WGS sequence"/>
</dbReference>
<evidence type="ECO:0000256" key="1">
    <source>
        <dbReference type="SAM" id="SignalP"/>
    </source>
</evidence>
<protein>
    <recommendedName>
        <fullName evidence="4">Ser-Thr-rich glycosyl-phosphatidyl-inositol-anchored membrane family-domain-containing protein</fullName>
    </recommendedName>
</protein>
<organism evidence="2 3">
    <name type="scientific">Orbilia brochopaga</name>
    <dbReference type="NCBI Taxonomy" id="3140254"/>
    <lineage>
        <taxon>Eukaryota</taxon>
        <taxon>Fungi</taxon>
        <taxon>Dikarya</taxon>
        <taxon>Ascomycota</taxon>
        <taxon>Pezizomycotina</taxon>
        <taxon>Orbiliomycetes</taxon>
        <taxon>Orbiliales</taxon>
        <taxon>Orbiliaceae</taxon>
        <taxon>Orbilia</taxon>
    </lineage>
</organism>
<feature type="signal peptide" evidence="1">
    <location>
        <begin position="1"/>
        <end position="19"/>
    </location>
</feature>
<evidence type="ECO:0000313" key="3">
    <source>
        <dbReference type="Proteomes" id="UP001375240"/>
    </source>
</evidence>
<dbReference type="AlphaFoldDB" id="A0AAV9U984"/>
<comment type="caution">
    <text evidence="2">The sequence shown here is derived from an EMBL/GenBank/DDBJ whole genome shotgun (WGS) entry which is preliminary data.</text>
</comment>
<evidence type="ECO:0008006" key="4">
    <source>
        <dbReference type="Google" id="ProtNLM"/>
    </source>
</evidence>
<keyword evidence="1" id="KW-0732">Signal</keyword>
<name>A0AAV9U984_9PEZI</name>